<evidence type="ECO:0008006" key="3">
    <source>
        <dbReference type="Google" id="ProtNLM"/>
    </source>
</evidence>
<protein>
    <recommendedName>
        <fullName evidence="3">Integral membrane protein</fullName>
    </recommendedName>
</protein>
<keyword evidence="1" id="KW-0812">Transmembrane</keyword>
<organism evidence="2">
    <name type="scientific">Streptomyces sp. R11</name>
    <dbReference type="NCBI Taxonomy" id="3238625"/>
    <lineage>
        <taxon>Bacteria</taxon>
        <taxon>Bacillati</taxon>
        <taxon>Actinomycetota</taxon>
        <taxon>Actinomycetes</taxon>
        <taxon>Kitasatosporales</taxon>
        <taxon>Streptomycetaceae</taxon>
        <taxon>Streptomyces</taxon>
    </lineage>
</organism>
<reference evidence="2" key="1">
    <citation type="submission" date="2024-07" db="EMBL/GenBank/DDBJ databases">
        <authorList>
            <person name="Yu S.T."/>
        </authorList>
    </citation>
    <scope>NUCLEOTIDE SEQUENCE</scope>
    <source>
        <strain evidence="2">R11</strain>
    </source>
</reference>
<keyword evidence="1" id="KW-1133">Transmembrane helix</keyword>
<feature type="transmembrane region" description="Helical" evidence="1">
    <location>
        <begin position="6"/>
        <end position="30"/>
    </location>
</feature>
<sequence length="99" mass="10185">MDGSLGMAYGVTAAFLLGGLVAAPLAAWLVRLLPQRELGSAVGGVIVVTNARALLTSDVLYVALYALWAAALAYSVSAHLKERNATAAESADERQPVGT</sequence>
<dbReference type="AlphaFoldDB" id="A0AB39MX64"/>
<evidence type="ECO:0000313" key="2">
    <source>
        <dbReference type="EMBL" id="XDQ10514.1"/>
    </source>
</evidence>
<dbReference type="EMBL" id="CP163432">
    <property type="protein sequence ID" value="XDQ10514.1"/>
    <property type="molecule type" value="Genomic_DNA"/>
</dbReference>
<keyword evidence="1" id="KW-0472">Membrane</keyword>
<feature type="transmembrane region" description="Helical" evidence="1">
    <location>
        <begin position="61"/>
        <end position="80"/>
    </location>
</feature>
<evidence type="ECO:0000256" key="1">
    <source>
        <dbReference type="SAM" id="Phobius"/>
    </source>
</evidence>
<name>A0AB39MX64_9ACTN</name>
<proteinExistence type="predicted"/>
<dbReference type="RefSeq" id="WP_369270825.1">
    <property type="nucleotide sequence ID" value="NZ_CP163432.1"/>
</dbReference>
<accession>A0AB39MX64</accession>
<gene>
    <name evidence="2" type="ORF">AB5J55_12985</name>
</gene>